<dbReference type="AlphaFoldDB" id="A0ABD0YRF4"/>
<organism evidence="6 7">
    <name type="scientific">Ranatra chinensis</name>
    <dbReference type="NCBI Taxonomy" id="642074"/>
    <lineage>
        <taxon>Eukaryota</taxon>
        <taxon>Metazoa</taxon>
        <taxon>Ecdysozoa</taxon>
        <taxon>Arthropoda</taxon>
        <taxon>Hexapoda</taxon>
        <taxon>Insecta</taxon>
        <taxon>Pterygota</taxon>
        <taxon>Neoptera</taxon>
        <taxon>Paraneoptera</taxon>
        <taxon>Hemiptera</taxon>
        <taxon>Heteroptera</taxon>
        <taxon>Panheteroptera</taxon>
        <taxon>Nepomorpha</taxon>
        <taxon>Nepidae</taxon>
        <taxon>Ranatrinae</taxon>
        <taxon>Ranatra</taxon>
    </lineage>
</organism>
<evidence type="ECO:0000259" key="4">
    <source>
        <dbReference type="Pfam" id="PF10350"/>
    </source>
</evidence>
<evidence type="ECO:0000259" key="5">
    <source>
        <dbReference type="Pfam" id="PF25151"/>
    </source>
</evidence>
<comment type="similarity">
    <text evidence="1">Belongs to the THADA family.</text>
</comment>
<accession>A0ABD0YRF4</accession>
<keyword evidence="2" id="KW-0819">tRNA processing</keyword>
<sequence length="340" mass="37938">MVLLCSWRTVKDVSLLLGELTERAPISGEGANSLLTQNQVIAIGDHLTTLLAETKHRGAFEQAYVGFCKLASRLWRFPSGNLHELPTKWLNETLLEITTNGKLCATRRLICTELEIGGGKCFKNSMDVLLQLGGSQESSKETRTHAMNILRSLFRNSRLGEMVNPYVPQGIALAVQGFSANTWGERNSATLLLSALMTRVFGVPRSRSHTLNWRNKMTGRIFFQRYPTLFGVLLKHLECATSLFHSARYPVLLILGRLYPSSLEGTDSNLQCAGSSILKTRSLAASAMVALITPNIYLNHMDTVFNKIASKVNENLTHGLLLQVSDKIPIFRYVFIYYID</sequence>
<feature type="domain" description="DUF2428" evidence="4">
    <location>
        <begin position="1"/>
        <end position="183"/>
    </location>
</feature>
<evidence type="ECO:0000256" key="1">
    <source>
        <dbReference type="ARBA" id="ARBA00010409"/>
    </source>
</evidence>
<evidence type="ECO:0000256" key="3">
    <source>
        <dbReference type="ARBA" id="ARBA00035698"/>
    </source>
</evidence>
<dbReference type="EMBL" id="JBFDAA010000003">
    <property type="protein sequence ID" value="KAL1138521.1"/>
    <property type="molecule type" value="Genomic_DNA"/>
</dbReference>
<dbReference type="Proteomes" id="UP001558652">
    <property type="component" value="Unassembled WGS sequence"/>
</dbReference>
<dbReference type="PANTHER" id="PTHR14387">
    <property type="entry name" value="THADA/DEATH RECEPTOR INTERACTING PROTEIN"/>
    <property type="match status" value="1"/>
</dbReference>
<protein>
    <recommendedName>
        <fullName evidence="3">tRNA (32-2'-O)-methyltransferase regulator THADA</fullName>
    </recommendedName>
</protein>
<dbReference type="InterPro" id="IPR051954">
    <property type="entry name" value="tRNA_methyltransferase_THADA"/>
</dbReference>
<evidence type="ECO:0000313" key="6">
    <source>
        <dbReference type="EMBL" id="KAL1138521.1"/>
    </source>
</evidence>
<gene>
    <name evidence="6" type="ORF">AAG570_008584</name>
</gene>
<dbReference type="Pfam" id="PF10350">
    <property type="entry name" value="DUF2428"/>
    <property type="match status" value="1"/>
</dbReference>
<evidence type="ECO:0000256" key="2">
    <source>
        <dbReference type="ARBA" id="ARBA00022694"/>
    </source>
</evidence>
<keyword evidence="7" id="KW-1185">Reference proteome</keyword>
<feature type="domain" description="tRNA (32-2'-O)-methyltransferase regulator THADA-like C-terminal TPR repeats region" evidence="5">
    <location>
        <begin position="186"/>
        <end position="325"/>
    </location>
</feature>
<comment type="caution">
    <text evidence="6">The sequence shown here is derived from an EMBL/GenBank/DDBJ whole genome shotgun (WGS) entry which is preliminary data.</text>
</comment>
<dbReference type="Pfam" id="PF25151">
    <property type="entry name" value="TPR_Trm732_C"/>
    <property type="match status" value="1"/>
</dbReference>
<name>A0ABD0YRF4_9HEMI</name>
<dbReference type="InterPro" id="IPR016024">
    <property type="entry name" value="ARM-type_fold"/>
</dbReference>
<dbReference type="PANTHER" id="PTHR14387:SF7">
    <property type="entry name" value="THYROID ADENOMA-ASSOCIATED PROTEIN"/>
    <property type="match status" value="1"/>
</dbReference>
<dbReference type="InterPro" id="IPR019442">
    <property type="entry name" value="THADA/TRM732_DUF2428"/>
</dbReference>
<dbReference type="InterPro" id="IPR056842">
    <property type="entry name" value="THADA-like_TPR_C"/>
</dbReference>
<dbReference type="SUPFAM" id="SSF48371">
    <property type="entry name" value="ARM repeat"/>
    <property type="match status" value="1"/>
</dbReference>
<reference evidence="6 7" key="1">
    <citation type="submission" date="2024-07" db="EMBL/GenBank/DDBJ databases">
        <title>Chromosome-level genome assembly of the water stick insect Ranatra chinensis (Heteroptera: Nepidae).</title>
        <authorList>
            <person name="Liu X."/>
        </authorList>
    </citation>
    <scope>NUCLEOTIDE SEQUENCE [LARGE SCALE GENOMIC DNA]</scope>
    <source>
        <strain evidence="6">Cailab_2021Rc</strain>
        <tissue evidence="6">Muscle</tissue>
    </source>
</reference>
<evidence type="ECO:0000313" key="7">
    <source>
        <dbReference type="Proteomes" id="UP001558652"/>
    </source>
</evidence>
<dbReference type="GO" id="GO:0008033">
    <property type="term" value="P:tRNA processing"/>
    <property type="evidence" value="ECO:0007669"/>
    <property type="project" value="UniProtKB-KW"/>
</dbReference>
<proteinExistence type="inferred from homology"/>